<dbReference type="GO" id="GO:0008168">
    <property type="term" value="F:methyltransferase activity"/>
    <property type="evidence" value="ECO:0007669"/>
    <property type="project" value="UniProtKB-KW"/>
</dbReference>
<comment type="subcellular location">
    <subcellularLocation>
        <location evidence="1">Endomembrane system</location>
        <topology evidence="1">Multi-pass membrane protein</topology>
    </subcellularLocation>
</comment>
<dbReference type="GO" id="GO:0012505">
    <property type="term" value="C:endomembrane system"/>
    <property type="evidence" value="ECO:0007669"/>
    <property type="project" value="UniProtKB-SubCell"/>
</dbReference>
<evidence type="ECO:0000256" key="2">
    <source>
        <dbReference type="ARBA" id="ARBA00022692"/>
    </source>
</evidence>
<dbReference type="PANTHER" id="PTHR12714:SF9">
    <property type="entry name" value="PROTEIN-S-ISOPRENYLCYSTEINE O-METHYLTRANSFERASE"/>
    <property type="match status" value="1"/>
</dbReference>
<keyword evidence="4 5" id="KW-0472">Membrane</keyword>
<keyword evidence="2 5" id="KW-0812">Transmembrane</keyword>
<evidence type="ECO:0000313" key="7">
    <source>
        <dbReference type="Proteomes" id="UP000315525"/>
    </source>
</evidence>
<dbReference type="Gene3D" id="1.20.120.1630">
    <property type="match status" value="1"/>
</dbReference>
<evidence type="ECO:0000256" key="4">
    <source>
        <dbReference type="ARBA" id="ARBA00023136"/>
    </source>
</evidence>
<accession>A0A523UMT8</accession>
<gene>
    <name evidence="6" type="ORF">E3J62_12095</name>
</gene>
<organism evidence="6 7">
    <name type="scientific">candidate division TA06 bacterium</name>
    <dbReference type="NCBI Taxonomy" id="2250710"/>
    <lineage>
        <taxon>Bacteria</taxon>
        <taxon>Bacteria division TA06</taxon>
    </lineage>
</organism>
<dbReference type="InterPro" id="IPR007318">
    <property type="entry name" value="Phopholipid_MeTrfase"/>
</dbReference>
<dbReference type="GO" id="GO:0032259">
    <property type="term" value="P:methylation"/>
    <property type="evidence" value="ECO:0007669"/>
    <property type="project" value="UniProtKB-KW"/>
</dbReference>
<dbReference type="AlphaFoldDB" id="A0A523UMT8"/>
<sequence length="214" mass="24933">MHGEELGGYAYGMWFAVTLNVFLFLFFAIGFIRPKRKFEWRSMGVFAGFIFALFTEMYGFPLTIYLLSIWMGKSYPVLDPFSHSSGHLVLVFLGLAHSHRALIILHVISNGIIFFGFYLLYKGWRLIQRAQGEKLVTIGVHSRVRHPQYSGLFLVTIGFLIQWPSLTTLIMWPILIFAYYRLATREERDLEKQFGEEFADYKRRVPAFVPRLGK</sequence>
<reference evidence="6 7" key="1">
    <citation type="submission" date="2019-03" db="EMBL/GenBank/DDBJ databases">
        <title>Metabolic potential of uncultured bacteria and archaea associated with petroleum seepage in deep-sea sediments.</title>
        <authorList>
            <person name="Dong X."/>
            <person name="Hubert C."/>
        </authorList>
    </citation>
    <scope>NUCLEOTIDE SEQUENCE [LARGE SCALE GENOMIC DNA]</scope>
    <source>
        <strain evidence="6">E44_bin18</strain>
    </source>
</reference>
<feature type="transmembrane region" description="Helical" evidence="5">
    <location>
        <begin position="101"/>
        <end position="121"/>
    </location>
</feature>
<evidence type="ECO:0000256" key="5">
    <source>
        <dbReference type="SAM" id="Phobius"/>
    </source>
</evidence>
<dbReference type="Proteomes" id="UP000315525">
    <property type="component" value="Unassembled WGS sequence"/>
</dbReference>
<protein>
    <submittedName>
        <fullName evidence="6">Isoprenylcysteine carboxylmethyltransferase family protein</fullName>
    </submittedName>
</protein>
<dbReference type="PANTHER" id="PTHR12714">
    <property type="entry name" value="PROTEIN-S ISOPRENYLCYSTEINE O-METHYLTRANSFERASE"/>
    <property type="match status" value="1"/>
</dbReference>
<proteinExistence type="predicted"/>
<keyword evidence="6" id="KW-0808">Transferase</keyword>
<evidence type="ECO:0000313" key="6">
    <source>
        <dbReference type="EMBL" id="TET43846.1"/>
    </source>
</evidence>
<comment type="caution">
    <text evidence="6">The sequence shown here is derived from an EMBL/GenBank/DDBJ whole genome shotgun (WGS) entry which is preliminary data.</text>
</comment>
<evidence type="ECO:0000256" key="1">
    <source>
        <dbReference type="ARBA" id="ARBA00004127"/>
    </source>
</evidence>
<dbReference type="EMBL" id="SOJN01000145">
    <property type="protein sequence ID" value="TET43846.1"/>
    <property type="molecule type" value="Genomic_DNA"/>
</dbReference>
<keyword evidence="6" id="KW-0489">Methyltransferase</keyword>
<feature type="transmembrane region" description="Helical" evidence="5">
    <location>
        <begin position="152"/>
        <end position="180"/>
    </location>
</feature>
<evidence type="ECO:0000256" key="3">
    <source>
        <dbReference type="ARBA" id="ARBA00022989"/>
    </source>
</evidence>
<name>A0A523UMT8_UNCT6</name>
<dbReference type="Pfam" id="PF04191">
    <property type="entry name" value="PEMT"/>
    <property type="match status" value="1"/>
</dbReference>
<feature type="transmembrane region" description="Helical" evidence="5">
    <location>
        <begin position="44"/>
        <end position="71"/>
    </location>
</feature>
<keyword evidence="3 5" id="KW-1133">Transmembrane helix</keyword>
<feature type="transmembrane region" description="Helical" evidence="5">
    <location>
        <begin position="12"/>
        <end position="32"/>
    </location>
</feature>